<dbReference type="PROSITE" id="PS50850">
    <property type="entry name" value="MFS"/>
    <property type="match status" value="1"/>
</dbReference>
<keyword evidence="6 7" id="KW-0472">Membrane</keyword>
<feature type="transmembrane region" description="Helical" evidence="7">
    <location>
        <begin position="224"/>
        <end position="241"/>
    </location>
</feature>
<dbReference type="Gene3D" id="1.20.1250.20">
    <property type="entry name" value="MFS general substrate transporter like domains"/>
    <property type="match status" value="1"/>
</dbReference>
<evidence type="ECO:0000256" key="2">
    <source>
        <dbReference type="ARBA" id="ARBA00022448"/>
    </source>
</evidence>
<comment type="subcellular location">
    <subcellularLocation>
        <location evidence="1">Cell membrane</location>
        <topology evidence="1">Multi-pass membrane protein</topology>
    </subcellularLocation>
</comment>
<dbReference type="PANTHER" id="PTHR43124:SF3">
    <property type="entry name" value="CHLORAMPHENICOL EFFLUX PUMP RV0191"/>
    <property type="match status" value="1"/>
</dbReference>
<organism evidence="9 10">
    <name type="scientific">Sutcliffiella cohnii</name>
    <dbReference type="NCBI Taxonomy" id="33932"/>
    <lineage>
        <taxon>Bacteria</taxon>
        <taxon>Bacillati</taxon>
        <taxon>Bacillota</taxon>
        <taxon>Bacilli</taxon>
        <taxon>Bacillales</taxon>
        <taxon>Bacillaceae</taxon>
        <taxon>Sutcliffiella</taxon>
    </lineage>
</organism>
<dbReference type="AlphaFoldDB" id="A0A223KXS5"/>
<feature type="transmembrane region" description="Helical" evidence="7">
    <location>
        <begin position="276"/>
        <end position="299"/>
    </location>
</feature>
<dbReference type="GO" id="GO:0022857">
    <property type="term" value="F:transmembrane transporter activity"/>
    <property type="evidence" value="ECO:0007669"/>
    <property type="project" value="InterPro"/>
</dbReference>
<dbReference type="KEGG" id="bcoh:BC6307_04220"/>
<dbReference type="GO" id="GO:0005886">
    <property type="term" value="C:plasma membrane"/>
    <property type="evidence" value="ECO:0007669"/>
    <property type="project" value="UniProtKB-SubCell"/>
</dbReference>
<feature type="domain" description="Major facilitator superfamily (MFS) profile" evidence="8">
    <location>
        <begin position="1"/>
        <end position="360"/>
    </location>
</feature>
<evidence type="ECO:0000256" key="1">
    <source>
        <dbReference type="ARBA" id="ARBA00004651"/>
    </source>
</evidence>
<proteinExistence type="predicted"/>
<evidence type="ECO:0000313" key="9">
    <source>
        <dbReference type="EMBL" id="AST94217.1"/>
    </source>
</evidence>
<sequence length="365" mass="40850">MAIAVVCNIYILIPLYSLIANDWNVSVSQTVLGSSVFSFFYAFGLLTFGALSEKFGRKNVLTYGMLGSALFTLLVAFSSDLFTLYLFRALQGFILGSFAPVAFSYCFDHFKETKRTLIIALINMGFLVSGVVGPLISSYVSSIWHWQASFFFFALLYSLLFILALIFLLPTERKQKESSQLFSQYKALLSNRNLIYCYLIVFSLLLSFVSFYESLHRFYEAESMTFVKAIGLIGTVAALFVSKLTKYVGMQRSIIIGFVMMILSLILIALSKSPLIVSIFSVVFVASISIIIPSIISYIGYLGEKHRANAISLYSFILLTGTAFGPIISDVLSFQHVLYLLIAWAFLNIIFITSVKQEKMKEAAK</sequence>
<dbReference type="Proteomes" id="UP000215224">
    <property type="component" value="Chromosome"/>
</dbReference>
<dbReference type="InterPro" id="IPR050189">
    <property type="entry name" value="MFS_Efflux_Transporters"/>
</dbReference>
<keyword evidence="10" id="KW-1185">Reference proteome</keyword>
<feature type="transmembrane region" description="Helical" evidence="7">
    <location>
        <begin position="60"/>
        <end position="79"/>
    </location>
</feature>
<reference evidence="9 10" key="1">
    <citation type="submission" date="2016-12" db="EMBL/GenBank/DDBJ databases">
        <title>The whole genome sequencing and assembly of Bacillus cohnii DSM 6307T strain.</title>
        <authorList>
            <person name="Lee Y.-J."/>
            <person name="Yi H."/>
            <person name="Bahn Y.-S."/>
            <person name="Kim J.F."/>
            <person name="Lee D.-W."/>
        </authorList>
    </citation>
    <scope>NUCLEOTIDE SEQUENCE [LARGE SCALE GENOMIC DNA]</scope>
    <source>
        <strain evidence="9 10">DSM 6307</strain>
    </source>
</reference>
<dbReference type="InterPro" id="IPR011701">
    <property type="entry name" value="MFS"/>
</dbReference>
<dbReference type="InterPro" id="IPR036259">
    <property type="entry name" value="MFS_trans_sf"/>
</dbReference>
<evidence type="ECO:0000256" key="6">
    <source>
        <dbReference type="ARBA" id="ARBA00023136"/>
    </source>
</evidence>
<accession>A0A223KXS5</accession>
<keyword evidence="4 7" id="KW-0812">Transmembrane</keyword>
<evidence type="ECO:0000313" key="10">
    <source>
        <dbReference type="Proteomes" id="UP000215224"/>
    </source>
</evidence>
<feature type="transmembrane region" description="Helical" evidence="7">
    <location>
        <begin position="311"/>
        <end position="328"/>
    </location>
</feature>
<feature type="transmembrane region" description="Helical" evidence="7">
    <location>
        <begin position="31"/>
        <end position="51"/>
    </location>
</feature>
<dbReference type="Pfam" id="PF07690">
    <property type="entry name" value="MFS_1"/>
    <property type="match status" value="1"/>
</dbReference>
<evidence type="ECO:0000256" key="5">
    <source>
        <dbReference type="ARBA" id="ARBA00022989"/>
    </source>
</evidence>
<keyword evidence="2" id="KW-0813">Transport</keyword>
<feature type="transmembrane region" description="Helical" evidence="7">
    <location>
        <begin position="334"/>
        <end position="355"/>
    </location>
</feature>
<name>A0A223KXS5_9BACI</name>
<feature type="transmembrane region" description="Helical" evidence="7">
    <location>
        <begin position="85"/>
        <end position="105"/>
    </location>
</feature>
<evidence type="ECO:0000256" key="4">
    <source>
        <dbReference type="ARBA" id="ARBA00022692"/>
    </source>
</evidence>
<feature type="transmembrane region" description="Helical" evidence="7">
    <location>
        <begin position="117"/>
        <end position="136"/>
    </location>
</feature>
<feature type="transmembrane region" description="Helical" evidence="7">
    <location>
        <begin position="148"/>
        <end position="169"/>
    </location>
</feature>
<dbReference type="CDD" id="cd17324">
    <property type="entry name" value="MFS_NepI_like"/>
    <property type="match status" value="1"/>
</dbReference>
<keyword evidence="5 7" id="KW-1133">Transmembrane helix</keyword>
<feature type="transmembrane region" description="Helical" evidence="7">
    <location>
        <begin position="194"/>
        <end position="212"/>
    </location>
</feature>
<dbReference type="SUPFAM" id="SSF103473">
    <property type="entry name" value="MFS general substrate transporter"/>
    <property type="match status" value="1"/>
</dbReference>
<dbReference type="InterPro" id="IPR020846">
    <property type="entry name" value="MFS_dom"/>
</dbReference>
<feature type="transmembrane region" description="Helical" evidence="7">
    <location>
        <begin position="253"/>
        <end position="270"/>
    </location>
</feature>
<gene>
    <name evidence="9" type="ORF">BC6307_04220</name>
</gene>
<evidence type="ECO:0000259" key="8">
    <source>
        <dbReference type="PROSITE" id="PS50850"/>
    </source>
</evidence>
<protein>
    <recommendedName>
        <fullName evidence="8">Major facilitator superfamily (MFS) profile domain-containing protein</fullName>
    </recommendedName>
</protein>
<dbReference type="PANTHER" id="PTHR43124">
    <property type="entry name" value="PURINE EFFLUX PUMP PBUE"/>
    <property type="match status" value="1"/>
</dbReference>
<evidence type="ECO:0000256" key="7">
    <source>
        <dbReference type="SAM" id="Phobius"/>
    </source>
</evidence>
<evidence type="ECO:0000256" key="3">
    <source>
        <dbReference type="ARBA" id="ARBA00022475"/>
    </source>
</evidence>
<dbReference type="EMBL" id="CP018866">
    <property type="protein sequence ID" value="AST94217.1"/>
    <property type="molecule type" value="Genomic_DNA"/>
</dbReference>
<dbReference type="STRING" id="1314751.GCA_001591425_04126"/>
<keyword evidence="3" id="KW-1003">Cell membrane</keyword>